<dbReference type="AlphaFoldDB" id="A0A3D9ZII2"/>
<evidence type="ECO:0000313" key="2">
    <source>
        <dbReference type="EMBL" id="REF97051.1"/>
    </source>
</evidence>
<dbReference type="GO" id="GO:0071949">
    <property type="term" value="F:FAD binding"/>
    <property type="evidence" value="ECO:0007669"/>
    <property type="project" value="InterPro"/>
</dbReference>
<reference evidence="2 3" key="1">
    <citation type="submission" date="2018-08" db="EMBL/GenBank/DDBJ databases">
        <title>Sequencing the genomes of 1000 actinobacteria strains.</title>
        <authorList>
            <person name="Klenk H.-P."/>
        </authorList>
    </citation>
    <scope>NUCLEOTIDE SEQUENCE [LARGE SCALE GENOMIC DNA]</scope>
    <source>
        <strain evidence="2 3">DSM 44099</strain>
    </source>
</reference>
<sequence length="384" mass="40823">MIDYDVIVVGAGPSGATAAVAARRTGASVLLLDKASFPRDKTCGDGIAPHVLDVLGALGVDGIAAGFEPVRSLSLETPDGRAAGELRRPDYTIPRYVLDARIVDAAVGAGAELRRHNVREVRVEADRVVVDDTFAARSLIGADGAGSMVRRSIGHQPNKGRHLAVAMRGYVAFPGLTDQRIVTSGPRWPAYAWAFPIGDGTANVGYGEVMRGQPLSRAHLLDRMADLLPEIDLADVTRLRAHHLPLSTSQPRHGNGRVLLVGDAQSLINPFTGEGIFYAVLSGSIAGHAAAVAPANAARVYATAWRRRLGRHLRHSAAAAWLARRPTVIQAAVRAAGNDRQVFDSIVELGLGDGLLHPRTLGRIARELTVRTEQARPFVHGGGR</sequence>
<keyword evidence="3" id="KW-1185">Reference proteome</keyword>
<dbReference type="EMBL" id="QUMQ01000001">
    <property type="protein sequence ID" value="REF97051.1"/>
    <property type="molecule type" value="Genomic_DNA"/>
</dbReference>
<gene>
    <name evidence="2" type="ORF">DFJ67_3046</name>
</gene>
<dbReference type="InterPro" id="IPR002938">
    <property type="entry name" value="FAD-bd"/>
</dbReference>
<organism evidence="2 3">
    <name type="scientific">Asanoa ferruginea</name>
    <dbReference type="NCBI Taxonomy" id="53367"/>
    <lineage>
        <taxon>Bacteria</taxon>
        <taxon>Bacillati</taxon>
        <taxon>Actinomycetota</taxon>
        <taxon>Actinomycetes</taxon>
        <taxon>Micromonosporales</taxon>
        <taxon>Micromonosporaceae</taxon>
        <taxon>Asanoa</taxon>
    </lineage>
</organism>
<name>A0A3D9ZII2_9ACTN</name>
<accession>A0A3D9ZII2</accession>
<evidence type="ECO:0000313" key="3">
    <source>
        <dbReference type="Proteomes" id="UP000256913"/>
    </source>
</evidence>
<dbReference type="InterPro" id="IPR036188">
    <property type="entry name" value="FAD/NAD-bd_sf"/>
</dbReference>
<dbReference type="Proteomes" id="UP000256913">
    <property type="component" value="Unassembled WGS sequence"/>
</dbReference>
<dbReference type="InterPro" id="IPR050407">
    <property type="entry name" value="Geranylgeranyl_reductase"/>
</dbReference>
<dbReference type="RefSeq" id="WP_116068468.1">
    <property type="nucleotide sequence ID" value="NZ_BONB01000035.1"/>
</dbReference>
<dbReference type="PRINTS" id="PR00420">
    <property type="entry name" value="RNGMNOXGNASE"/>
</dbReference>
<proteinExistence type="predicted"/>
<dbReference type="NCBIfam" id="TIGR02032">
    <property type="entry name" value="GG-red-SF"/>
    <property type="match status" value="1"/>
</dbReference>
<protein>
    <submittedName>
        <fullName evidence="2">Geranylgeranyl reductase family protein</fullName>
    </submittedName>
</protein>
<dbReference type="SUPFAM" id="SSF51905">
    <property type="entry name" value="FAD/NAD(P)-binding domain"/>
    <property type="match status" value="1"/>
</dbReference>
<evidence type="ECO:0000259" key="1">
    <source>
        <dbReference type="Pfam" id="PF01494"/>
    </source>
</evidence>
<dbReference type="Pfam" id="PF01494">
    <property type="entry name" value="FAD_binding_3"/>
    <property type="match status" value="1"/>
</dbReference>
<dbReference type="Gene3D" id="3.50.50.60">
    <property type="entry name" value="FAD/NAD(P)-binding domain"/>
    <property type="match status" value="1"/>
</dbReference>
<comment type="caution">
    <text evidence="2">The sequence shown here is derived from an EMBL/GenBank/DDBJ whole genome shotgun (WGS) entry which is preliminary data.</text>
</comment>
<feature type="domain" description="FAD-binding" evidence="1">
    <location>
        <begin position="3"/>
        <end position="276"/>
    </location>
</feature>
<dbReference type="PANTHER" id="PTHR42685">
    <property type="entry name" value="GERANYLGERANYL DIPHOSPHATE REDUCTASE"/>
    <property type="match status" value="1"/>
</dbReference>
<dbReference type="InterPro" id="IPR011777">
    <property type="entry name" value="Geranylgeranyl_Rdtase_fam"/>
</dbReference>
<dbReference type="OrthoDB" id="9795712at2"/>
<dbReference type="PANTHER" id="PTHR42685:SF22">
    <property type="entry name" value="CONDITIONED MEDIUM FACTOR RECEPTOR 1"/>
    <property type="match status" value="1"/>
</dbReference>
<dbReference type="GO" id="GO:0016628">
    <property type="term" value="F:oxidoreductase activity, acting on the CH-CH group of donors, NAD or NADP as acceptor"/>
    <property type="evidence" value="ECO:0007669"/>
    <property type="project" value="InterPro"/>
</dbReference>